<dbReference type="SMART" id="SM00873">
    <property type="entry name" value="B3_4"/>
    <property type="match status" value="1"/>
</dbReference>
<evidence type="ECO:0000256" key="13">
    <source>
        <dbReference type="ARBA" id="ARBA00023146"/>
    </source>
</evidence>
<dbReference type="InterPro" id="IPR002547">
    <property type="entry name" value="tRNA-bd_dom"/>
</dbReference>
<dbReference type="GO" id="GO:0006432">
    <property type="term" value="P:phenylalanyl-tRNA aminoacylation"/>
    <property type="evidence" value="ECO:0007669"/>
    <property type="project" value="UniProtKB-UniRule"/>
</dbReference>
<evidence type="ECO:0000256" key="8">
    <source>
        <dbReference type="ARBA" id="ARBA00022741"/>
    </source>
</evidence>
<dbReference type="GO" id="GO:0004826">
    <property type="term" value="F:phenylalanine-tRNA ligase activity"/>
    <property type="evidence" value="ECO:0007669"/>
    <property type="project" value="UniProtKB-UniRule"/>
</dbReference>
<dbReference type="AlphaFoldDB" id="A0A7V5HN62"/>
<dbReference type="Gene3D" id="3.30.56.10">
    <property type="match status" value="2"/>
</dbReference>
<comment type="subunit">
    <text evidence="3 15">Tetramer of two alpha and two beta subunits.</text>
</comment>
<evidence type="ECO:0000256" key="12">
    <source>
        <dbReference type="ARBA" id="ARBA00022917"/>
    </source>
</evidence>
<feature type="domain" description="B5" evidence="19">
    <location>
        <begin position="397"/>
        <end position="472"/>
    </location>
</feature>
<dbReference type="InterPro" id="IPR045060">
    <property type="entry name" value="Phe-tRNA-ligase_IIc_bsu"/>
</dbReference>
<keyword evidence="8 15" id="KW-0547">Nucleotide-binding</keyword>
<dbReference type="Gene3D" id="3.50.40.10">
    <property type="entry name" value="Phenylalanyl-trna Synthetase, Chain B, domain 3"/>
    <property type="match status" value="1"/>
</dbReference>
<accession>A0A7V5HN62</accession>
<dbReference type="InterPro" id="IPR005121">
    <property type="entry name" value="Fdx_antiC-bd"/>
</dbReference>
<dbReference type="Pfam" id="PF03147">
    <property type="entry name" value="FDX-ACB"/>
    <property type="match status" value="1"/>
</dbReference>
<keyword evidence="6 15" id="KW-0436">Ligase</keyword>
<dbReference type="PANTHER" id="PTHR10947">
    <property type="entry name" value="PHENYLALANYL-TRNA SYNTHETASE BETA CHAIN AND LEUCINE-RICH REPEAT-CONTAINING PROTEIN 47"/>
    <property type="match status" value="1"/>
</dbReference>
<evidence type="ECO:0000256" key="9">
    <source>
        <dbReference type="ARBA" id="ARBA00022840"/>
    </source>
</evidence>
<dbReference type="SUPFAM" id="SSF50249">
    <property type="entry name" value="Nucleic acid-binding proteins"/>
    <property type="match status" value="1"/>
</dbReference>
<dbReference type="GO" id="GO:0000287">
    <property type="term" value="F:magnesium ion binding"/>
    <property type="evidence" value="ECO:0007669"/>
    <property type="project" value="UniProtKB-UniRule"/>
</dbReference>
<dbReference type="FunFam" id="3.50.40.10:FF:000001">
    <property type="entry name" value="Phenylalanine--tRNA ligase beta subunit"/>
    <property type="match status" value="1"/>
</dbReference>
<dbReference type="InterPro" id="IPR041616">
    <property type="entry name" value="PheRS_beta_core"/>
</dbReference>
<keyword evidence="9 15" id="KW-0067">ATP-binding</keyword>
<keyword evidence="5 16" id="KW-0820">tRNA-binding</keyword>
<feature type="binding site" evidence="15">
    <location>
        <position position="456"/>
    </location>
    <ligand>
        <name>Mg(2+)</name>
        <dbReference type="ChEBI" id="CHEBI:18420"/>
        <note>shared with alpha subunit</note>
    </ligand>
</feature>
<comment type="subcellular location">
    <subcellularLocation>
        <location evidence="1 15">Cytoplasm</location>
    </subcellularLocation>
</comment>
<dbReference type="GO" id="GO:0000049">
    <property type="term" value="F:tRNA binding"/>
    <property type="evidence" value="ECO:0007669"/>
    <property type="project" value="UniProtKB-UniRule"/>
</dbReference>
<dbReference type="Pfam" id="PF01588">
    <property type="entry name" value="tRNA_bind"/>
    <property type="match status" value="1"/>
</dbReference>
<evidence type="ECO:0000256" key="11">
    <source>
        <dbReference type="ARBA" id="ARBA00022884"/>
    </source>
</evidence>
<proteinExistence type="inferred from homology"/>
<dbReference type="InterPro" id="IPR036690">
    <property type="entry name" value="Fdx_antiC-bd_sf"/>
</dbReference>
<dbReference type="GO" id="GO:0009328">
    <property type="term" value="C:phenylalanine-tRNA ligase complex"/>
    <property type="evidence" value="ECO:0007669"/>
    <property type="project" value="TreeGrafter"/>
</dbReference>
<dbReference type="Pfam" id="PF03483">
    <property type="entry name" value="B3_4"/>
    <property type="match status" value="1"/>
</dbReference>
<comment type="catalytic activity">
    <reaction evidence="14 15">
        <text>tRNA(Phe) + L-phenylalanine + ATP = L-phenylalanyl-tRNA(Phe) + AMP + diphosphate + H(+)</text>
        <dbReference type="Rhea" id="RHEA:19413"/>
        <dbReference type="Rhea" id="RHEA-COMP:9668"/>
        <dbReference type="Rhea" id="RHEA-COMP:9699"/>
        <dbReference type="ChEBI" id="CHEBI:15378"/>
        <dbReference type="ChEBI" id="CHEBI:30616"/>
        <dbReference type="ChEBI" id="CHEBI:33019"/>
        <dbReference type="ChEBI" id="CHEBI:58095"/>
        <dbReference type="ChEBI" id="CHEBI:78442"/>
        <dbReference type="ChEBI" id="CHEBI:78531"/>
        <dbReference type="ChEBI" id="CHEBI:456215"/>
        <dbReference type="EC" id="6.1.1.20"/>
    </reaction>
</comment>
<evidence type="ECO:0000256" key="2">
    <source>
        <dbReference type="ARBA" id="ARBA00008653"/>
    </source>
</evidence>
<evidence type="ECO:0000259" key="18">
    <source>
        <dbReference type="PROSITE" id="PS51447"/>
    </source>
</evidence>
<protein>
    <recommendedName>
        <fullName evidence="15">Phenylalanine--tRNA ligase beta subunit</fullName>
        <ecNumber evidence="15">6.1.1.20</ecNumber>
    </recommendedName>
    <alternativeName>
        <fullName evidence="15">Phenylalanyl-tRNA synthetase beta subunit</fullName>
        <shortName evidence="15">PheRS</shortName>
    </alternativeName>
</protein>
<evidence type="ECO:0000259" key="17">
    <source>
        <dbReference type="PROSITE" id="PS50886"/>
    </source>
</evidence>
<reference evidence="20" key="1">
    <citation type="journal article" date="2020" name="mSystems">
        <title>Genome- and Community-Level Interaction Insights into Carbon Utilization and Element Cycling Functions of Hydrothermarchaeota in Hydrothermal Sediment.</title>
        <authorList>
            <person name="Zhou Z."/>
            <person name="Liu Y."/>
            <person name="Xu W."/>
            <person name="Pan J."/>
            <person name="Luo Z.H."/>
            <person name="Li M."/>
        </authorList>
    </citation>
    <scope>NUCLEOTIDE SEQUENCE [LARGE SCALE GENOMIC DNA]</scope>
    <source>
        <strain evidence="20">HyVt-96</strain>
    </source>
</reference>
<name>A0A7V5HN62_UNCW3</name>
<dbReference type="SMART" id="SM00874">
    <property type="entry name" value="B5"/>
    <property type="match status" value="1"/>
</dbReference>
<organism evidence="20">
    <name type="scientific">candidate division WOR-3 bacterium</name>
    <dbReference type="NCBI Taxonomy" id="2052148"/>
    <lineage>
        <taxon>Bacteria</taxon>
        <taxon>Bacteria division WOR-3</taxon>
    </lineage>
</organism>
<dbReference type="SUPFAM" id="SSF55681">
    <property type="entry name" value="Class II aaRS and biotin synthetases"/>
    <property type="match status" value="1"/>
</dbReference>
<dbReference type="InterPro" id="IPR005146">
    <property type="entry name" value="B3/B4_tRNA-bd"/>
</dbReference>
<dbReference type="SUPFAM" id="SSF54991">
    <property type="entry name" value="Anticodon-binding domain of PheRS"/>
    <property type="match status" value="1"/>
</dbReference>
<dbReference type="PANTHER" id="PTHR10947:SF0">
    <property type="entry name" value="PHENYLALANINE--TRNA LIGASE BETA SUBUNIT"/>
    <property type="match status" value="1"/>
</dbReference>
<keyword evidence="7 15" id="KW-0479">Metal-binding</keyword>
<dbReference type="InterPro" id="IPR005147">
    <property type="entry name" value="tRNA_synthase_B5-dom"/>
</dbReference>
<evidence type="ECO:0000256" key="4">
    <source>
        <dbReference type="ARBA" id="ARBA00022490"/>
    </source>
</evidence>
<dbReference type="InterPro" id="IPR020825">
    <property type="entry name" value="Phe-tRNA_synthase-like_B3/B4"/>
</dbReference>
<comment type="cofactor">
    <cofactor evidence="15">
        <name>Mg(2+)</name>
        <dbReference type="ChEBI" id="CHEBI:18420"/>
    </cofactor>
    <text evidence="15">Binds 2 magnesium ions per tetramer.</text>
</comment>
<dbReference type="Gene3D" id="2.40.50.140">
    <property type="entry name" value="Nucleic acid-binding proteins"/>
    <property type="match status" value="1"/>
</dbReference>
<dbReference type="HAMAP" id="MF_00283">
    <property type="entry name" value="Phe_tRNA_synth_beta1"/>
    <property type="match status" value="1"/>
</dbReference>
<dbReference type="EC" id="6.1.1.20" evidence="15"/>
<evidence type="ECO:0000256" key="7">
    <source>
        <dbReference type="ARBA" id="ARBA00022723"/>
    </source>
</evidence>
<evidence type="ECO:0000256" key="1">
    <source>
        <dbReference type="ARBA" id="ARBA00004496"/>
    </source>
</evidence>
<dbReference type="SUPFAM" id="SSF56037">
    <property type="entry name" value="PheT/TilS domain"/>
    <property type="match status" value="1"/>
</dbReference>
<dbReference type="InterPro" id="IPR004532">
    <property type="entry name" value="Phe-tRNA-ligase_IIc_bsu_bact"/>
</dbReference>
<evidence type="ECO:0000259" key="19">
    <source>
        <dbReference type="PROSITE" id="PS51483"/>
    </source>
</evidence>
<evidence type="ECO:0000313" key="20">
    <source>
        <dbReference type="EMBL" id="HHF53332.1"/>
    </source>
</evidence>
<keyword evidence="11 16" id="KW-0694">RNA-binding</keyword>
<comment type="caution">
    <text evidence="20">The sequence shown here is derived from an EMBL/GenBank/DDBJ whole genome shotgun (WGS) entry which is preliminary data.</text>
</comment>
<keyword evidence="12 15" id="KW-0648">Protein biosynthesis</keyword>
<evidence type="ECO:0000256" key="5">
    <source>
        <dbReference type="ARBA" id="ARBA00022555"/>
    </source>
</evidence>
<keyword evidence="13 15" id="KW-0030">Aminoacyl-tRNA synthetase</keyword>
<feature type="domain" description="TRNA-binding" evidence="17">
    <location>
        <begin position="40"/>
        <end position="147"/>
    </location>
</feature>
<dbReference type="SMART" id="SM00896">
    <property type="entry name" value="FDX-ACB"/>
    <property type="match status" value="1"/>
</dbReference>
<dbReference type="PROSITE" id="PS50886">
    <property type="entry name" value="TRBD"/>
    <property type="match status" value="1"/>
</dbReference>
<dbReference type="NCBIfam" id="TIGR00472">
    <property type="entry name" value="pheT_bact"/>
    <property type="match status" value="1"/>
</dbReference>
<dbReference type="Gene3D" id="3.30.70.380">
    <property type="entry name" value="Ferrodoxin-fold anticodon-binding domain"/>
    <property type="match status" value="1"/>
</dbReference>
<comment type="similarity">
    <text evidence="2 15">Belongs to the phenylalanyl-tRNA synthetase beta subunit family. Type 1 subfamily.</text>
</comment>
<keyword evidence="4 15" id="KW-0963">Cytoplasm</keyword>
<dbReference type="PROSITE" id="PS51447">
    <property type="entry name" value="FDX_ACB"/>
    <property type="match status" value="1"/>
</dbReference>
<feature type="domain" description="FDX-ACB" evidence="18">
    <location>
        <begin position="689"/>
        <end position="781"/>
    </location>
</feature>
<keyword evidence="10 15" id="KW-0460">Magnesium</keyword>
<evidence type="ECO:0000256" key="14">
    <source>
        <dbReference type="ARBA" id="ARBA00049255"/>
    </source>
</evidence>
<dbReference type="PROSITE" id="PS51483">
    <property type="entry name" value="B5"/>
    <property type="match status" value="1"/>
</dbReference>
<dbReference type="InterPro" id="IPR033714">
    <property type="entry name" value="tRNA_bind_bactPheRS"/>
</dbReference>
<feature type="binding site" evidence="15">
    <location>
        <position position="450"/>
    </location>
    <ligand>
        <name>Mg(2+)</name>
        <dbReference type="ChEBI" id="CHEBI:18420"/>
        <note>shared with alpha subunit</note>
    </ligand>
</feature>
<feature type="binding site" evidence="15">
    <location>
        <position position="459"/>
    </location>
    <ligand>
        <name>Mg(2+)</name>
        <dbReference type="ChEBI" id="CHEBI:18420"/>
        <note>shared with alpha subunit</note>
    </ligand>
</feature>
<dbReference type="InterPro" id="IPR045864">
    <property type="entry name" value="aa-tRNA-synth_II/BPL/LPL"/>
</dbReference>
<dbReference type="EMBL" id="DRTX01000156">
    <property type="protein sequence ID" value="HHF53332.1"/>
    <property type="molecule type" value="Genomic_DNA"/>
</dbReference>
<gene>
    <name evidence="15" type="primary">pheT</name>
    <name evidence="20" type="ORF">ENL43_03095</name>
</gene>
<dbReference type="Gene3D" id="3.30.930.10">
    <property type="entry name" value="Bira Bifunctional Protein, Domain 2"/>
    <property type="match status" value="1"/>
</dbReference>
<dbReference type="InterPro" id="IPR009061">
    <property type="entry name" value="DNA-bd_dom_put_sf"/>
</dbReference>
<sequence length="784" mass="88756">MKVLYNLLKQYVDFELNPNELKETFENLGIEVEEFHYLAEGLEGKVTTGIVEEVREHPNAKDYKIVKVYTGQRILQIVSGAPNLRKGIKVVVALPGAVIKGVRIGEKNIKGITSEANILSLEELGLEEDSPGILILGDDFKVGESPLEKLGLIDWVYDLYIFPNRPDLMGILGLAYELKAVTGKEVRMPRVGIEEDESVGLYPVEILDKEGCPRYTARIIKGVKVKESPFWLRRTLFLLGQRPINNIVDVTNFVMLELGHPLHAFDLGKLKDKIIVRRADKGEKILCLDGVGRELSDEILVIADAEKPIAIAGIIGGEDTGVTEETEDILIESAHFDRARIRKGVSILGIKTESSRRFERGSDPEILPLASRRAAKLILETAGGKSGLVNDVKYITLKDKKITVYFDKFNRFVGEEIEPSTVKNILENFGFLLRSDNEKLEVFVPPRRRDLEVWQDIAEEVLKVYGYDRIKGKISSGGSFTGKKFKTAVSLIRDLATKSGFYEIKTVEFANPLELEEFGFRKEEAVPLKNPLTQDASVLRMSLIPGILRFASLNLRRGQKFVRGFEVGKVFLWRGEDKLPEEKMHFAAIVAGRLEKKWYNMERDVDIYDLTGLMEILRDEFKLQIEVEERVLKGLVNSGIIRIEGKDAGVIGEITPRVKKYYGIKMPCFVMEIDISSFSLPEKKYEKFSLYPSTRRDLSILLDKDRSYSEIKLTIDKILPDLVEKYEVIDVYSGSNIPEDKKSITIAFYIRSKEKTLTQEEVDAEFSKIINAIKNAGFEIRGLE</sequence>
<feature type="binding site" evidence="15">
    <location>
        <position position="460"/>
    </location>
    <ligand>
        <name>Mg(2+)</name>
        <dbReference type="ChEBI" id="CHEBI:18420"/>
        <note>shared with alpha subunit</note>
    </ligand>
</feature>
<evidence type="ECO:0000256" key="6">
    <source>
        <dbReference type="ARBA" id="ARBA00022598"/>
    </source>
</evidence>
<dbReference type="GO" id="GO:0005524">
    <property type="term" value="F:ATP binding"/>
    <property type="evidence" value="ECO:0007669"/>
    <property type="project" value="UniProtKB-UniRule"/>
</dbReference>
<dbReference type="Proteomes" id="UP000886050">
    <property type="component" value="Unassembled WGS sequence"/>
</dbReference>
<evidence type="ECO:0000256" key="15">
    <source>
        <dbReference type="HAMAP-Rule" id="MF_00283"/>
    </source>
</evidence>
<evidence type="ECO:0000256" key="16">
    <source>
        <dbReference type="PROSITE-ProRule" id="PRU00209"/>
    </source>
</evidence>
<dbReference type="SUPFAM" id="SSF46955">
    <property type="entry name" value="Putative DNA-binding domain"/>
    <property type="match status" value="1"/>
</dbReference>
<dbReference type="Pfam" id="PF03484">
    <property type="entry name" value="B5"/>
    <property type="match status" value="1"/>
</dbReference>
<dbReference type="CDD" id="cd02796">
    <property type="entry name" value="tRNA_bind_bactPheRS"/>
    <property type="match status" value="1"/>
</dbReference>
<evidence type="ECO:0000256" key="3">
    <source>
        <dbReference type="ARBA" id="ARBA00011209"/>
    </source>
</evidence>
<evidence type="ECO:0000256" key="10">
    <source>
        <dbReference type="ARBA" id="ARBA00022842"/>
    </source>
</evidence>
<dbReference type="Pfam" id="PF17759">
    <property type="entry name" value="tRNA_synthFbeta"/>
    <property type="match status" value="1"/>
</dbReference>
<dbReference type="CDD" id="cd00769">
    <property type="entry name" value="PheRS_beta_core"/>
    <property type="match status" value="1"/>
</dbReference>
<dbReference type="InterPro" id="IPR012340">
    <property type="entry name" value="NA-bd_OB-fold"/>
</dbReference>